<dbReference type="RefSeq" id="WP_005398719.1">
    <property type="nucleotide sequence ID" value="NZ_JH601088.1"/>
</dbReference>
<comment type="caution">
    <text evidence="1">The sequence shown here is derived from an EMBL/GenBank/DDBJ whole genome shotgun (WGS) entry which is preliminary data.</text>
</comment>
<evidence type="ECO:0000313" key="1">
    <source>
        <dbReference type="EMBL" id="EHR33456.1"/>
    </source>
</evidence>
<dbReference type="STRING" id="883114.HMPREF9709_01204"/>
<sequence length="64" mass="7688">MINQENLLLELYKIKTRIEERLIEVEKLQFVMWDKEKEKSKLIAKLETINEVIEIVNVGDEVEE</sequence>
<name>H3NPE3_9FIRM</name>
<gene>
    <name evidence="1" type="ORF">HMPREF9709_01204</name>
</gene>
<accession>H3NPE3</accession>
<dbReference type="HOGENOM" id="CLU_2861587_0_0_9"/>
<evidence type="ECO:0000313" key="2">
    <source>
        <dbReference type="Proteomes" id="UP000004191"/>
    </source>
</evidence>
<reference evidence="1 2" key="1">
    <citation type="submission" date="2012-01" db="EMBL/GenBank/DDBJ databases">
        <title>The Genome Sequence of Helcococcus kunzii ATCC 51366.</title>
        <authorList>
            <consortium name="The Broad Institute Genome Sequencing Platform"/>
            <person name="Earl A."/>
            <person name="Ward D."/>
            <person name="Feldgarden M."/>
            <person name="Gevers D."/>
            <person name="Huys G."/>
            <person name="Young S.K."/>
            <person name="Zeng Q."/>
            <person name="Gargeya S."/>
            <person name="Fitzgerald M."/>
            <person name="Haas B."/>
            <person name="Abouelleil A."/>
            <person name="Alvarado L."/>
            <person name="Arachchi H.M."/>
            <person name="Berlin A."/>
            <person name="Chapman S.B."/>
            <person name="Gearin G."/>
            <person name="Goldberg J."/>
            <person name="Griggs A."/>
            <person name="Gujja S."/>
            <person name="Hansen M."/>
            <person name="Heiman D."/>
            <person name="Howarth C."/>
            <person name="Larimer J."/>
            <person name="Lui A."/>
            <person name="MacDonald P.J.P."/>
            <person name="McCowen C."/>
            <person name="Montmayeur A."/>
            <person name="Murphy C."/>
            <person name="Neiman D."/>
            <person name="Pearson M."/>
            <person name="Priest M."/>
            <person name="Roberts A."/>
            <person name="Saif S."/>
            <person name="Shea T."/>
            <person name="Sisk P."/>
            <person name="Stolte C."/>
            <person name="Sykes S."/>
            <person name="Wortman J."/>
            <person name="Nusbaum C."/>
            <person name="Birren B."/>
        </authorList>
    </citation>
    <scope>NUCLEOTIDE SEQUENCE [LARGE SCALE GENOMIC DNA]</scope>
    <source>
        <strain evidence="1 2">ATCC 51366</strain>
    </source>
</reference>
<dbReference type="GeneID" id="96999183"/>
<dbReference type="EMBL" id="AGEI01000023">
    <property type="protein sequence ID" value="EHR33456.1"/>
    <property type="molecule type" value="Genomic_DNA"/>
</dbReference>
<protein>
    <submittedName>
        <fullName evidence="1">Uncharacterized protein</fullName>
    </submittedName>
</protein>
<organism evidence="1 2">
    <name type="scientific">Helcococcus kunzii ATCC 51366</name>
    <dbReference type="NCBI Taxonomy" id="883114"/>
    <lineage>
        <taxon>Bacteria</taxon>
        <taxon>Bacillati</taxon>
        <taxon>Bacillota</taxon>
        <taxon>Tissierellia</taxon>
        <taxon>Tissierellales</taxon>
        <taxon>Peptoniphilaceae</taxon>
        <taxon>Helcococcus</taxon>
    </lineage>
</organism>
<dbReference type="AlphaFoldDB" id="H3NPE3"/>
<dbReference type="Proteomes" id="UP000004191">
    <property type="component" value="Unassembled WGS sequence"/>
</dbReference>
<keyword evidence="2" id="KW-1185">Reference proteome</keyword>
<proteinExistence type="predicted"/>